<dbReference type="EMBL" id="QZAA01000125">
    <property type="protein sequence ID" value="RQD76269.1"/>
    <property type="molecule type" value="Genomic_DNA"/>
</dbReference>
<dbReference type="PANTHER" id="PTHR33221">
    <property type="entry name" value="WINGED HELIX-TURN-HELIX TRANSCRIPTIONAL REGULATOR, RRF2 FAMILY"/>
    <property type="match status" value="1"/>
</dbReference>
<evidence type="ECO:0000313" key="2">
    <source>
        <dbReference type="EMBL" id="RQD76269.1"/>
    </source>
</evidence>
<dbReference type="InterPro" id="IPR000944">
    <property type="entry name" value="Tscrpt_reg_Rrf2"/>
</dbReference>
<dbReference type="Pfam" id="PF02082">
    <property type="entry name" value="Rrf2"/>
    <property type="match status" value="1"/>
</dbReference>
<name>A0A424YF45_9FIRM</name>
<dbReference type="PROSITE" id="PS51197">
    <property type="entry name" value="HTH_RRF2_2"/>
    <property type="match status" value="1"/>
</dbReference>
<dbReference type="NCBIfam" id="TIGR00738">
    <property type="entry name" value="rrf2_super"/>
    <property type="match status" value="1"/>
</dbReference>
<organism evidence="2 3">
    <name type="scientific">Candidatus Syntrophonatronum acetioxidans</name>
    <dbReference type="NCBI Taxonomy" id="1795816"/>
    <lineage>
        <taxon>Bacteria</taxon>
        <taxon>Bacillati</taxon>
        <taxon>Bacillota</taxon>
        <taxon>Clostridia</taxon>
        <taxon>Eubacteriales</taxon>
        <taxon>Syntrophomonadaceae</taxon>
        <taxon>Candidatus Syntrophonatronum</taxon>
    </lineage>
</organism>
<dbReference type="Gene3D" id="1.10.10.10">
    <property type="entry name" value="Winged helix-like DNA-binding domain superfamily/Winged helix DNA-binding domain"/>
    <property type="match status" value="1"/>
</dbReference>
<dbReference type="GO" id="GO:0003700">
    <property type="term" value="F:DNA-binding transcription factor activity"/>
    <property type="evidence" value="ECO:0007669"/>
    <property type="project" value="TreeGrafter"/>
</dbReference>
<gene>
    <name evidence="2" type="ORF">D5R97_04655</name>
</gene>
<dbReference type="PANTHER" id="PTHR33221:SF5">
    <property type="entry name" value="HTH-TYPE TRANSCRIPTIONAL REGULATOR ISCR"/>
    <property type="match status" value="1"/>
</dbReference>
<evidence type="ECO:0000256" key="1">
    <source>
        <dbReference type="ARBA" id="ARBA00023125"/>
    </source>
</evidence>
<keyword evidence="1" id="KW-0238">DNA-binding</keyword>
<dbReference type="SUPFAM" id="SSF46785">
    <property type="entry name" value="Winged helix' DNA-binding domain"/>
    <property type="match status" value="1"/>
</dbReference>
<dbReference type="GO" id="GO:0003677">
    <property type="term" value="F:DNA binding"/>
    <property type="evidence" value="ECO:0007669"/>
    <property type="project" value="UniProtKB-KW"/>
</dbReference>
<proteinExistence type="predicted"/>
<reference evidence="2 3" key="1">
    <citation type="submission" date="2018-08" db="EMBL/GenBank/DDBJ databases">
        <title>The metabolism and importance of syntrophic acetate oxidation coupled to methane or sulfide production in haloalkaline environments.</title>
        <authorList>
            <person name="Timmers P.H.A."/>
            <person name="Vavourakis C.D."/>
            <person name="Sorokin D.Y."/>
            <person name="Sinninghe Damste J.S."/>
            <person name="Muyzer G."/>
            <person name="Stams A.J.M."/>
            <person name="Plugge C.M."/>
        </authorList>
    </citation>
    <scope>NUCLEOTIDE SEQUENCE [LARGE SCALE GENOMIC DNA]</scope>
    <source>
        <strain evidence="2">MSAO_Bac1</strain>
    </source>
</reference>
<sequence>MKLSAKGQYGVRAMVVLALNYRAGPMPIKEIAAREGISSQYLEQIFLELRRADLISSVRGARGGYILARNPEDIKIGDIVRVLEGPIAPVECVLEGSEEVCERTGDCLTRGVWEKLRDRITEVLDDISLEDMISTRKVSG</sequence>
<dbReference type="InterPro" id="IPR036390">
    <property type="entry name" value="WH_DNA-bd_sf"/>
</dbReference>
<evidence type="ECO:0000313" key="3">
    <source>
        <dbReference type="Proteomes" id="UP000285138"/>
    </source>
</evidence>
<accession>A0A424YF45</accession>
<comment type="caution">
    <text evidence="2">The sequence shown here is derived from an EMBL/GenBank/DDBJ whole genome shotgun (WGS) entry which is preliminary data.</text>
</comment>
<protein>
    <submittedName>
        <fullName evidence="2">Rrf2 family transcriptional regulator</fullName>
    </submittedName>
</protein>
<dbReference type="AlphaFoldDB" id="A0A424YF45"/>
<dbReference type="Proteomes" id="UP000285138">
    <property type="component" value="Unassembled WGS sequence"/>
</dbReference>
<dbReference type="GO" id="GO:0005829">
    <property type="term" value="C:cytosol"/>
    <property type="evidence" value="ECO:0007669"/>
    <property type="project" value="TreeGrafter"/>
</dbReference>
<dbReference type="InterPro" id="IPR036388">
    <property type="entry name" value="WH-like_DNA-bd_sf"/>
</dbReference>